<dbReference type="AlphaFoldDB" id="A0A382YIM8"/>
<gene>
    <name evidence="1" type="ORF">METZ01_LOCUS436000</name>
</gene>
<reference evidence="1" key="1">
    <citation type="submission" date="2018-05" db="EMBL/GenBank/DDBJ databases">
        <authorList>
            <person name="Lanie J.A."/>
            <person name="Ng W.-L."/>
            <person name="Kazmierczak K.M."/>
            <person name="Andrzejewski T.M."/>
            <person name="Davidsen T.M."/>
            <person name="Wayne K.J."/>
            <person name="Tettelin H."/>
            <person name="Glass J.I."/>
            <person name="Rusch D."/>
            <person name="Podicherti R."/>
            <person name="Tsui H.-C.T."/>
            <person name="Winkler M.E."/>
        </authorList>
    </citation>
    <scope>NUCLEOTIDE SEQUENCE</scope>
</reference>
<proteinExistence type="predicted"/>
<sequence>MDSGDYTAGGFDCQWAGKLEFVLTCGLALVVLPRRGHNPAGPSPEAPDKLKAASAAFLLPAKKSRCSIREIPAHLGV</sequence>
<accession>A0A382YIM8</accession>
<organism evidence="1">
    <name type="scientific">marine metagenome</name>
    <dbReference type="NCBI Taxonomy" id="408172"/>
    <lineage>
        <taxon>unclassified sequences</taxon>
        <taxon>metagenomes</taxon>
        <taxon>ecological metagenomes</taxon>
    </lineage>
</organism>
<name>A0A382YIM8_9ZZZZ</name>
<evidence type="ECO:0000313" key="1">
    <source>
        <dbReference type="EMBL" id="SVD83146.1"/>
    </source>
</evidence>
<feature type="non-terminal residue" evidence="1">
    <location>
        <position position="77"/>
    </location>
</feature>
<protein>
    <submittedName>
        <fullName evidence="1">Uncharacterized protein</fullName>
    </submittedName>
</protein>
<dbReference type="EMBL" id="UINC01176150">
    <property type="protein sequence ID" value="SVD83146.1"/>
    <property type="molecule type" value="Genomic_DNA"/>
</dbReference>